<evidence type="ECO:0000313" key="2">
    <source>
        <dbReference type="Proteomes" id="UP000295357"/>
    </source>
</evidence>
<proteinExistence type="predicted"/>
<dbReference type="OrthoDB" id="1164153at2"/>
<dbReference type="SUPFAM" id="SSF48403">
    <property type="entry name" value="Ankyrin repeat"/>
    <property type="match status" value="1"/>
</dbReference>
<dbReference type="InterPro" id="IPR036770">
    <property type="entry name" value="Ankyrin_rpt-contain_sf"/>
</dbReference>
<dbReference type="Gene3D" id="1.25.40.20">
    <property type="entry name" value="Ankyrin repeat-containing domain"/>
    <property type="match status" value="1"/>
</dbReference>
<accession>A0A4R6NB40</accession>
<gene>
    <name evidence="1" type="ORF">DFR39_101193</name>
</gene>
<dbReference type="RefSeq" id="WP_133601664.1">
    <property type="nucleotide sequence ID" value="NZ_JAUFPJ010000005.1"/>
</dbReference>
<protein>
    <submittedName>
        <fullName evidence="1">Uncharacterized protein</fullName>
    </submittedName>
</protein>
<sequence>MSGGNWKELFMAGCEGDLALVDYHRKCGVDLNYAHPEFLTTPLVGAILAGQEAVALYLLEHGALPDLPSELDAITPLGAARRMALPAVEARLLALGAPPEATPTPTPTPSAAGGLLWGLVQRSWLGRRPGRR</sequence>
<keyword evidence="2" id="KW-1185">Reference proteome</keyword>
<name>A0A4R6NB40_9BURK</name>
<dbReference type="Proteomes" id="UP000295357">
    <property type="component" value="Unassembled WGS sequence"/>
</dbReference>
<reference evidence="1 2" key="1">
    <citation type="submission" date="2019-03" db="EMBL/GenBank/DDBJ databases">
        <title>Genomic Encyclopedia of Type Strains, Phase IV (KMG-IV): sequencing the most valuable type-strain genomes for metagenomic binning, comparative biology and taxonomic classification.</title>
        <authorList>
            <person name="Goeker M."/>
        </authorList>
    </citation>
    <scope>NUCLEOTIDE SEQUENCE [LARGE SCALE GENOMIC DNA]</scope>
    <source>
        <strain evidence="1 2">DSM 25082</strain>
    </source>
</reference>
<comment type="caution">
    <text evidence="1">The sequence shown here is derived from an EMBL/GenBank/DDBJ whole genome shotgun (WGS) entry which is preliminary data.</text>
</comment>
<evidence type="ECO:0000313" key="1">
    <source>
        <dbReference type="EMBL" id="TDP12720.1"/>
    </source>
</evidence>
<dbReference type="EMBL" id="SNXE01000001">
    <property type="protein sequence ID" value="TDP12720.1"/>
    <property type="molecule type" value="Genomic_DNA"/>
</dbReference>
<dbReference type="AlphaFoldDB" id="A0A4R6NB40"/>
<organism evidence="1 2">
    <name type="scientific">Roseateles asaccharophilus</name>
    <dbReference type="NCBI Taxonomy" id="582607"/>
    <lineage>
        <taxon>Bacteria</taxon>
        <taxon>Pseudomonadati</taxon>
        <taxon>Pseudomonadota</taxon>
        <taxon>Betaproteobacteria</taxon>
        <taxon>Burkholderiales</taxon>
        <taxon>Sphaerotilaceae</taxon>
        <taxon>Roseateles</taxon>
    </lineage>
</organism>